<keyword evidence="2" id="KW-0863">Zinc-finger</keyword>
<dbReference type="Pfam" id="PF01258">
    <property type="entry name" value="zf-dskA_traR"/>
    <property type="match status" value="1"/>
</dbReference>
<evidence type="ECO:0000256" key="1">
    <source>
        <dbReference type="ARBA" id="ARBA00022723"/>
    </source>
</evidence>
<accession>A0A542ZWC9</accession>
<dbReference type="Proteomes" id="UP000315389">
    <property type="component" value="Unassembled WGS sequence"/>
</dbReference>
<dbReference type="InterPro" id="IPR000962">
    <property type="entry name" value="Znf_DskA_TraR"/>
</dbReference>
<evidence type="ECO:0000256" key="5">
    <source>
        <dbReference type="SAM" id="MobiDB-lite"/>
    </source>
</evidence>
<evidence type="ECO:0000313" key="7">
    <source>
        <dbReference type="EMBL" id="TQL64609.1"/>
    </source>
</evidence>
<evidence type="ECO:0000256" key="4">
    <source>
        <dbReference type="PROSITE-ProRule" id="PRU00510"/>
    </source>
</evidence>
<organism evidence="7 8">
    <name type="scientific">Rarobacter faecitabidus</name>
    <dbReference type="NCBI Taxonomy" id="13243"/>
    <lineage>
        <taxon>Bacteria</taxon>
        <taxon>Bacillati</taxon>
        <taxon>Actinomycetota</taxon>
        <taxon>Actinomycetes</taxon>
        <taxon>Micrococcales</taxon>
        <taxon>Rarobacteraceae</taxon>
        <taxon>Rarobacter</taxon>
    </lineage>
</organism>
<keyword evidence="1" id="KW-0479">Metal-binding</keyword>
<dbReference type="SUPFAM" id="SSF57716">
    <property type="entry name" value="Glucocorticoid receptor-like (DNA-binding domain)"/>
    <property type="match status" value="1"/>
</dbReference>
<protein>
    <submittedName>
        <fullName evidence="7">TraR/DksA family transcriptional regulator</fullName>
    </submittedName>
</protein>
<evidence type="ECO:0000313" key="8">
    <source>
        <dbReference type="Proteomes" id="UP000315389"/>
    </source>
</evidence>
<dbReference type="PANTHER" id="PTHR33823">
    <property type="entry name" value="RNA POLYMERASE-BINDING TRANSCRIPTION FACTOR DKSA-RELATED"/>
    <property type="match status" value="1"/>
</dbReference>
<evidence type="ECO:0000256" key="3">
    <source>
        <dbReference type="ARBA" id="ARBA00022833"/>
    </source>
</evidence>
<feature type="region of interest" description="Disordered" evidence="5">
    <location>
        <begin position="74"/>
        <end position="94"/>
    </location>
</feature>
<comment type="caution">
    <text evidence="7">The sequence shown here is derived from an EMBL/GenBank/DDBJ whole genome shotgun (WGS) entry which is preliminary data.</text>
</comment>
<keyword evidence="3" id="KW-0862">Zinc</keyword>
<dbReference type="AlphaFoldDB" id="A0A542ZWC9"/>
<dbReference type="GO" id="GO:0008270">
    <property type="term" value="F:zinc ion binding"/>
    <property type="evidence" value="ECO:0007669"/>
    <property type="project" value="UniProtKB-KW"/>
</dbReference>
<name>A0A542ZWC9_RARFA</name>
<dbReference type="EMBL" id="VFOS01000001">
    <property type="protein sequence ID" value="TQL64609.1"/>
    <property type="molecule type" value="Genomic_DNA"/>
</dbReference>
<evidence type="ECO:0000256" key="2">
    <source>
        <dbReference type="ARBA" id="ARBA00022771"/>
    </source>
</evidence>
<proteinExistence type="predicted"/>
<feature type="zinc finger region" description="dksA C4-type" evidence="4">
    <location>
        <begin position="127"/>
        <end position="151"/>
    </location>
</feature>
<dbReference type="PROSITE" id="PS51128">
    <property type="entry name" value="ZF_DKSA_2"/>
    <property type="match status" value="1"/>
</dbReference>
<gene>
    <name evidence="7" type="ORF">FB461_1118</name>
</gene>
<dbReference type="InterPro" id="IPR037187">
    <property type="entry name" value="DnaK_N"/>
</dbReference>
<feature type="domain" description="Zinc finger DksA/TraR C4-type" evidence="6">
    <location>
        <begin position="123"/>
        <end position="157"/>
    </location>
</feature>
<dbReference type="PROSITE" id="PS01102">
    <property type="entry name" value="ZF_DKSA_1"/>
    <property type="match status" value="1"/>
</dbReference>
<dbReference type="SUPFAM" id="SSF109635">
    <property type="entry name" value="DnaK suppressor protein DksA, alpha-hairpin domain"/>
    <property type="match status" value="1"/>
</dbReference>
<keyword evidence="8" id="KW-1185">Reference proteome</keyword>
<dbReference type="PANTHER" id="PTHR33823:SF2">
    <property type="entry name" value="RNA POLYMERASE-BINDING TRANSCRIPTION FACTOR DKSA"/>
    <property type="match status" value="1"/>
</dbReference>
<reference evidence="7 8" key="1">
    <citation type="submission" date="2019-06" db="EMBL/GenBank/DDBJ databases">
        <title>Sequencing the genomes of 1000 actinobacteria strains.</title>
        <authorList>
            <person name="Klenk H.-P."/>
        </authorList>
    </citation>
    <scope>NUCLEOTIDE SEQUENCE [LARGE SCALE GENOMIC DNA]</scope>
    <source>
        <strain evidence="7 8">DSM 4813</strain>
    </source>
</reference>
<evidence type="ECO:0000259" key="6">
    <source>
        <dbReference type="Pfam" id="PF01258"/>
    </source>
</evidence>
<dbReference type="Gene3D" id="1.20.120.910">
    <property type="entry name" value="DksA, coiled-coil domain"/>
    <property type="match status" value="1"/>
</dbReference>
<feature type="region of interest" description="Disordered" evidence="5">
    <location>
        <begin position="1"/>
        <end position="20"/>
    </location>
</feature>
<dbReference type="InterPro" id="IPR020458">
    <property type="entry name" value="Znf_DskA_TraR_CS"/>
</dbReference>
<sequence length="158" mass="17567">MKVTKMTTSESQIGSTAAERFPHLRTDAAEFVVREGEKPWTPEELEKIADDLLTANARVSGELNDADRFLGELLRNSGDGAGDDQADSGSSALEREHELSMINNLRDLLAQNNRALERIDNKTYGQCEQCGQAIGKARLQAFPRATLCVTCKQREERR</sequence>
<feature type="compositionally biased region" description="Polar residues" evidence="5">
    <location>
        <begin position="1"/>
        <end position="15"/>
    </location>
</feature>